<keyword evidence="3" id="KW-1185">Reference proteome</keyword>
<keyword evidence="1" id="KW-0812">Transmembrane</keyword>
<keyword evidence="1" id="KW-1133">Transmembrane helix</keyword>
<accession>A0ABV9EAR1</accession>
<feature type="transmembrane region" description="Helical" evidence="1">
    <location>
        <begin position="59"/>
        <end position="82"/>
    </location>
</feature>
<dbReference type="EMBL" id="JBHSFN010000005">
    <property type="protein sequence ID" value="MFC4586635.1"/>
    <property type="molecule type" value="Genomic_DNA"/>
</dbReference>
<evidence type="ECO:0000313" key="2">
    <source>
        <dbReference type="EMBL" id="MFC4586635.1"/>
    </source>
</evidence>
<evidence type="ECO:0000256" key="1">
    <source>
        <dbReference type="SAM" id="Phobius"/>
    </source>
</evidence>
<dbReference type="Proteomes" id="UP001595891">
    <property type="component" value="Unassembled WGS sequence"/>
</dbReference>
<dbReference type="Pfam" id="PF26606">
    <property type="entry name" value="SCO4848"/>
    <property type="match status" value="1"/>
</dbReference>
<dbReference type="InterPro" id="IPR058061">
    <property type="entry name" value="SCO4848-like"/>
</dbReference>
<name>A0ABV9EAR1_9ACTN</name>
<proteinExistence type="predicted"/>
<comment type="caution">
    <text evidence="2">The sequence shown here is derived from an EMBL/GenBank/DDBJ whole genome shotgun (WGS) entry which is preliminary data.</text>
</comment>
<sequence length="135" mass="14240">MGQDTTKIANVLVGNLGGSMEEVKMTRRFAGFLLAVAAFMVFEWINLGFNLADGHPTAFYVVHGVLIAVNLVLAAVIGVAGWRAWRGHRPSGPHTSPPSRAETVNDRFAVDHAPVGAFSDSVAGTCEPLKAPGQG</sequence>
<evidence type="ECO:0000313" key="3">
    <source>
        <dbReference type="Proteomes" id="UP001595891"/>
    </source>
</evidence>
<keyword evidence="1" id="KW-0472">Membrane</keyword>
<reference evidence="3" key="1">
    <citation type="journal article" date="2019" name="Int. J. Syst. Evol. Microbiol.">
        <title>The Global Catalogue of Microorganisms (GCM) 10K type strain sequencing project: providing services to taxonomists for standard genome sequencing and annotation.</title>
        <authorList>
            <consortium name="The Broad Institute Genomics Platform"/>
            <consortium name="The Broad Institute Genome Sequencing Center for Infectious Disease"/>
            <person name="Wu L."/>
            <person name="Ma J."/>
        </authorList>
    </citation>
    <scope>NUCLEOTIDE SEQUENCE [LARGE SCALE GENOMIC DNA]</scope>
    <source>
        <strain evidence="3">CCUG 49560</strain>
    </source>
</reference>
<feature type="transmembrane region" description="Helical" evidence="1">
    <location>
        <begin position="29"/>
        <end position="47"/>
    </location>
</feature>
<dbReference type="NCBIfam" id="NF046117">
    <property type="entry name" value="SCO4848_fam"/>
    <property type="match status" value="1"/>
</dbReference>
<protein>
    <submittedName>
        <fullName evidence="2">SCO4848 family membrane protein</fullName>
    </submittedName>
</protein>
<organism evidence="2 3">
    <name type="scientific">Sphaerisporangium corydalis</name>
    <dbReference type="NCBI Taxonomy" id="1441875"/>
    <lineage>
        <taxon>Bacteria</taxon>
        <taxon>Bacillati</taxon>
        <taxon>Actinomycetota</taxon>
        <taxon>Actinomycetes</taxon>
        <taxon>Streptosporangiales</taxon>
        <taxon>Streptosporangiaceae</taxon>
        <taxon>Sphaerisporangium</taxon>
    </lineage>
</organism>
<gene>
    <name evidence="2" type="ORF">ACFO8L_11155</name>
</gene>